<feature type="transmembrane region" description="Helical" evidence="14">
    <location>
        <begin position="189"/>
        <end position="206"/>
    </location>
</feature>
<evidence type="ECO:0000259" key="15">
    <source>
        <dbReference type="PROSITE" id="PS50919"/>
    </source>
</evidence>
<evidence type="ECO:0000256" key="12">
    <source>
        <dbReference type="ARBA" id="ARBA00045085"/>
    </source>
</evidence>
<evidence type="ECO:0000256" key="9">
    <source>
        <dbReference type="ARBA" id="ARBA00022824"/>
    </source>
</evidence>
<keyword evidence="10 14" id="KW-1133">Transmembrane helix</keyword>
<reference evidence="16 17" key="1">
    <citation type="submission" date="2024-02" db="EMBL/GenBank/DDBJ databases">
        <authorList>
            <person name="Daric V."/>
            <person name="Darras S."/>
        </authorList>
    </citation>
    <scope>NUCLEOTIDE SEQUENCE [LARGE SCALE GENOMIC DNA]</scope>
</reference>
<dbReference type="PANTHER" id="PTHR10050">
    <property type="entry name" value="DOLICHYL-PHOSPHATE-MANNOSE--PROTEIN MANNOSYLTRANSFERASE"/>
    <property type="match status" value="1"/>
</dbReference>
<comment type="subcellular location">
    <subcellularLocation>
        <location evidence="1">Endoplasmic reticulum membrane</location>
        <topology evidence="1">Multi-pass membrane protein</topology>
    </subcellularLocation>
</comment>
<evidence type="ECO:0000256" key="2">
    <source>
        <dbReference type="ARBA" id="ARBA00004922"/>
    </source>
</evidence>
<dbReference type="Gene3D" id="2.80.10.50">
    <property type="match status" value="1"/>
</dbReference>
<comment type="catalytic activity">
    <reaction evidence="12">
        <text>a di-trans,poly-cis-dolichyl beta-D-mannosyl phosphate + L-threonyl-[protein] = 3-O-(alpha-D-mannosyl)-L-threonyl-[protein] + a di-trans,poly-cis-dolichyl phosphate + H(+)</text>
        <dbReference type="Rhea" id="RHEA:53396"/>
        <dbReference type="Rhea" id="RHEA-COMP:11060"/>
        <dbReference type="Rhea" id="RHEA-COMP:13547"/>
        <dbReference type="Rhea" id="RHEA-COMP:19498"/>
        <dbReference type="Rhea" id="RHEA-COMP:19501"/>
        <dbReference type="ChEBI" id="CHEBI:15378"/>
        <dbReference type="ChEBI" id="CHEBI:30013"/>
        <dbReference type="ChEBI" id="CHEBI:57683"/>
        <dbReference type="ChEBI" id="CHEBI:58211"/>
        <dbReference type="ChEBI" id="CHEBI:137323"/>
        <dbReference type="EC" id="2.4.1.109"/>
    </reaction>
</comment>
<feature type="transmembrane region" description="Helical" evidence="14">
    <location>
        <begin position="126"/>
        <end position="146"/>
    </location>
</feature>
<evidence type="ECO:0000256" key="4">
    <source>
        <dbReference type="ARBA" id="ARBA00012839"/>
    </source>
</evidence>
<dbReference type="PROSITE" id="PS50919">
    <property type="entry name" value="MIR"/>
    <property type="match status" value="1"/>
</dbReference>
<keyword evidence="7 14" id="KW-0812">Transmembrane</keyword>
<evidence type="ECO:0000313" key="16">
    <source>
        <dbReference type="EMBL" id="CAK8696910.1"/>
    </source>
</evidence>
<feature type="domain" description="MIR" evidence="15">
    <location>
        <begin position="347"/>
        <end position="404"/>
    </location>
</feature>
<sequence length="508" mass="56361">MLQKFMDYLCKIDHGIVGICFLTVVGMYSRCCDLHYPNSVTFDEVHYGSVTTLYSSQRFHIDKQPPLFRLLLFNLFPNYFSNVSMWENIGKDFPDQFSPQAIRLLPAILGTLLIPTAYGVVLKLGFTVEAALLAAILVTFDNALVIQSRFMVADSLQLILVLLSIFFAVIKSWFCFVLSSIFIGLAMSVHLSSLALWIVIIMLALSKAWEICTDRKVSLAHGFGKGCLYIVSSILVPIFVLLMCTTVHLKSVNLSGPHDILMSSTFQASLDGGLKSNGSIVKYGSVIRLRATGDIPPYGSCYLNSIAQIYPLTHEDGRGSSGQQVVGCSYKASSWNVLHPTNFGSQNMEVRDGDFILLIHSNTNGTLNTHDVAAPVSKYKQEVSCVNLNEMHSPKMQTWKVHVVNTNGNKAWKNLHSKVLFEHVNTGFYLVVTGNTLPEWGLGSLEVATEGLDETGDCATEWNAETIPSSKKTSSYKIIHETFNNVVEYLVVLHCDMIDAIHLCSCRR</sequence>
<protein>
    <recommendedName>
        <fullName evidence="4">dolichyl-phosphate-mannose--protein mannosyltransferase</fullName>
        <ecNumber evidence="4">2.4.1.109</ecNumber>
    </recommendedName>
</protein>
<dbReference type="EMBL" id="CAWYQH010000163">
    <property type="protein sequence ID" value="CAK8696910.1"/>
    <property type="molecule type" value="Genomic_DNA"/>
</dbReference>
<keyword evidence="9" id="KW-0256">Endoplasmic reticulum</keyword>
<keyword evidence="17" id="KW-1185">Reference proteome</keyword>
<comment type="pathway">
    <text evidence="2">Protein modification; protein glycosylation.</text>
</comment>
<name>A0ABP0GZD2_CLALP</name>
<feature type="transmembrane region" description="Helical" evidence="14">
    <location>
        <begin position="158"/>
        <end position="183"/>
    </location>
</feature>
<feature type="transmembrane region" description="Helical" evidence="14">
    <location>
        <begin position="101"/>
        <end position="120"/>
    </location>
</feature>
<keyword evidence="5" id="KW-0328">Glycosyltransferase</keyword>
<evidence type="ECO:0000256" key="8">
    <source>
        <dbReference type="ARBA" id="ARBA00022737"/>
    </source>
</evidence>
<evidence type="ECO:0000313" key="17">
    <source>
        <dbReference type="Proteomes" id="UP001642483"/>
    </source>
</evidence>
<keyword evidence="11 14" id="KW-0472">Membrane</keyword>
<keyword evidence="6" id="KW-0808">Transferase</keyword>
<evidence type="ECO:0000256" key="13">
    <source>
        <dbReference type="ARBA" id="ARBA00045102"/>
    </source>
</evidence>
<dbReference type="InterPro" id="IPR027005">
    <property type="entry name" value="PMT-like"/>
</dbReference>
<evidence type="ECO:0000256" key="14">
    <source>
        <dbReference type="SAM" id="Phobius"/>
    </source>
</evidence>
<comment type="caution">
    <text evidence="16">The sequence shown here is derived from an EMBL/GenBank/DDBJ whole genome shotgun (WGS) entry which is preliminary data.</text>
</comment>
<evidence type="ECO:0000256" key="5">
    <source>
        <dbReference type="ARBA" id="ARBA00022676"/>
    </source>
</evidence>
<dbReference type="Proteomes" id="UP001642483">
    <property type="component" value="Unassembled WGS sequence"/>
</dbReference>
<keyword evidence="8" id="KW-0677">Repeat</keyword>
<evidence type="ECO:0000256" key="10">
    <source>
        <dbReference type="ARBA" id="ARBA00022989"/>
    </source>
</evidence>
<dbReference type="EC" id="2.4.1.109" evidence="4"/>
<evidence type="ECO:0000256" key="11">
    <source>
        <dbReference type="ARBA" id="ARBA00023136"/>
    </source>
</evidence>
<proteinExistence type="inferred from homology"/>
<evidence type="ECO:0000256" key="3">
    <source>
        <dbReference type="ARBA" id="ARBA00007222"/>
    </source>
</evidence>
<dbReference type="Pfam" id="PF02366">
    <property type="entry name" value="PMT"/>
    <property type="match status" value="1"/>
</dbReference>
<comment type="catalytic activity">
    <reaction evidence="13">
        <text>a di-trans,poly-cis-dolichyl beta-D-mannosyl phosphate + L-seryl-[protein] = 3-O-(alpha-D-mannosyl)-L-seryl-[protein] + a di-trans,poly-cis-dolichyl phosphate + H(+)</text>
        <dbReference type="Rhea" id="RHEA:17377"/>
        <dbReference type="Rhea" id="RHEA-COMP:9863"/>
        <dbReference type="Rhea" id="RHEA-COMP:13546"/>
        <dbReference type="Rhea" id="RHEA-COMP:19498"/>
        <dbReference type="Rhea" id="RHEA-COMP:19501"/>
        <dbReference type="ChEBI" id="CHEBI:15378"/>
        <dbReference type="ChEBI" id="CHEBI:29999"/>
        <dbReference type="ChEBI" id="CHEBI:57683"/>
        <dbReference type="ChEBI" id="CHEBI:58211"/>
        <dbReference type="ChEBI" id="CHEBI:137321"/>
        <dbReference type="EC" id="2.4.1.109"/>
    </reaction>
</comment>
<comment type="similarity">
    <text evidence="3">Belongs to the glycosyltransferase 39 family.</text>
</comment>
<dbReference type="SMART" id="SM00472">
    <property type="entry name" value="MIR"/>
    <property type="match status" value="3"/>
</dbReference>
<dbReference type="InterPro" id="IPR036300">
    <property type="entry name" value="MIR_dom_sf"/>
</dbReference>
<dbReference type="InterPro" id="IPR016093">
    <property type="entry name" value="MIR_motif"/>
</dbReference>
<dbReference type="Pfam" id="PF02815">
    <property type="entry name" value="MIR"/>
    <property type="match status" value="1"/>
</dbReference>
<organism evidence="16 17">
    <name type="scientific">Clavelina lepadiformis</name>
    <name type="common">Light-bulb sea squirt</name>
    <name type="synonym">Ascidia lepadiformis</name>
    <dbReference type="NCBI Taxonomy" id="159417"/>
    <lineage>
        <taxon>Eukaryota</taxon>
        <taxon>Metazoa</taxon>
        <taxon>Chordata</taxon>
        <taxon>Tunicata</taxon>
        <taxon>Ascidiacea</taxon>
        <taxon>Aplousobranchia</taxon>
        <taxon>Clavelinidae</taxon>
        <taxon>Clavelina</taxon>
    </lineage>
</organism>
<feature type="transmembrane region" description="Helical" evidence="14">
    <location>
        <begin position="227"/>
        <end position="249"/>
    </location>
</feature>
<evidence type="ECO:0000256" key="7">
    <source>
        <dbReference type="ARBA" id="ARBA00022692"/>
    </source>
</evidence>
<dbReference type="SUPFAM" id="SSF82109">
    <property type="entry name" value="MIR domain"/>
    <property type="match status" value="1"/>
</dbReference>
<evidence type="ECO:0000256" key="1">
    <source>
        <dbReference type="ARBA" id="ARBA00004477"/>
    </source>
</evidence>
<dbReference type="PANTHER" id="PTHR10050:SF51">
    <property type="entry name" value="PROTEIN O-MANNOSYL-TRANSFERASE 1"/>
    <property type="match status" value="1"/>
</dbReference>
<evidence type="ECO:0000256" key="6">
    <source>
        <dbReference type="ARBA" id="ARBA00022679"/>
    </source>
</evidence>
<gene>
    <name evidence="16" type="ORF">CVLEPA_LOCUS30216</name>
</gene>
<accession>A0ABP0GZD2</accession>
<dbReference type="InterPro" id="IPR003342">
    <property type="entry name" value="ArnT-like_N"/>
</dbReference>